<name>A0A2M6WWP8_9BACT</name>
<keyword evidence="5 10" id="KW-0812">Transmembrane</keyword>
<dbReference type="GO" id="GO:0065002">
    <property type="term" value="P:intracellular protein transmembrane transport"/>
    <property type="evidence" value="ECO:0007669"/>
    <property type="project" value="UniProtKB-UniRule"/>
</dbReference>
<dbReference type="InterPro" id="IPR000731">
    <property type="entry name" value="SSD"/>
</dbReference>
<dbReference type="GO" id="GO:0006605">
    <property type="term" value="P:protein targeting"/>
    <property type="evidence" value="ECO:0007669"/>
    <property type="project" value="UniProtKB-UniRule"/>
</dbReference>
<keyword evidence="8 10" id="KW-0811">Translocation</keyword>
<reference evidence="13" key="1">
    <citation type="submission" date="2017-09" db="EMBL/GenBank/DDBJ databases">
        <title>Depth-based differentiation of microbial function through sediment-hosted aquifers and enrichment of novel symbionts in the deep terrestrial subsurface.</title>
        <authorList>
            <person name="Probst A.J."/>
            <person name="Ladd B."/>
            <person name="Jarett J.K."/>
            <person name="Geller-Mcgrath D.E."/>
            <person name="Sieber C.M.K."/>
            <person name="Emerson J.B."/>
            <person name="Anantharaman K."/>
            <person name="Thomas B.C."/>
            <person name="Malmstrom R."/>
            <person name="Stieglmeier M."/>
            <person name="Klingl A."/>
            <person name="Woyke T."/>
            <person name="Ryan C.M."/>
            <person name="Banfield J.F."/>
        </authorList>
    </citation>
    <scope>NUCLEOTIDE SEQUENCE [LARGE SCALE GENOMIC DNA]</scope>
</reference>
<dbReference type="GO" id="GO:0005886">
    <property type="term" value="C:plasma membrane"/>
    <property type="evidence" value="ECO:0007669"/>
    <property type="project" value="UniProtKB-SubCell"/>
</dbReference>
<organism evidence="12 13">
    <name type="scientific">Candidatus Berkelbacteria bacterium CG10_big_fil_rev_8_21_14_0_10_41_12</name>
    <dbReference type="NCBI Taxonomy" id="1974513"/>
    <lineage>
        <taxon>Bacteria</taxon>
        <taxon>Candidatus Berkelbacteria</taxon>
    </lineage>
</organism>
<feature type="transmembrane region" description="Helical" evidence="10">
    <location>
        <begin position="125"/>
        <end position="144"/>
    </location>
</feature>
<dbReference type="Pfam" id="PF07549">
    <property type="entry name" value="Sec_GG"/>
    <property type="match status" value="1"/>
</dbReference>
<sequence length="301" mass="33587">MKSIIKIRKIFYILSATLFVLSIVAIFVFKFRIGIDFVGGTLIEFKSSKISSTQDIRQDFSDIGKISSASIQLSGKETATIRTRELSDVEFNAFRKKLSEFDPQSEILSHETIGPTVGKDLTQKSVIGVILAIIGIIFYIAYAFRKIPKQLSYWSFGGSAIVALIHDVVITTGMYVILGKFLGWEVDSLFIVAILTILGFSVHDTIVVFDRIRENLIKNPGVNFKVIVDNSIRQTIDRSLNTSLTVILVLLSMLILGGETIKPFVATLAIGIFFGTYSSIFIASPIMYDWNKYIQKRTGNK</sequence>
<keyword evidence="7 10" id="KW-1133">Transmembrane helix</keyword>
<dbReference type="PRINTS" id="PR01755">
    <property type="entry name" value="SECFTRNLCASE"/>
</dbReference>
<keyword evidence="2 10" id="KW-0813">Transport</keyword>
<dbReference type="AlphaFoldDB" id="A0A2M6WWP8"/>
<dbReference type="EMBL" id="PEZV01000027">
    <property type="protein sequence ID" value="PIT97228.1"/>
    <property type="molecule type" value="Genomic_DNA"/>
</dbReference>
<dbReference type="InterPro" id="IPR022645">
    <property type="entry name" value="SecD/SecF_bac"/>
</dbReference>
<gene>
    <name evidence="10 12" type="primary">secF</name>
    <name evidence="12" type="ORF">COT77_02570</name>
</gene>
<keyword evidence="4" id="KW-0997">Cell inner membrane</keyword>
<evidence type="ECO:0000259" key="11">
    <source>
        <dbReference type="PROSITE" id="PS50156"/>
    </source>
</evidence>
<dbReference type="Pfam" id="PF02355">
    <property type="entry name" value="SecD_SecF_C"/>
    <property type="match status" value="1"/>
</dbReference>
<dbReference type="InterPro" id="IPR048634">
    <property type="entry name" value="SecD_SecF_C"/>
</dbReference>
<keyword evidence="9 10" id="KW-0472">Membrane</keyword>
<keyword evidence="3 10" id="KW-1003">Cell membrane</keyword>
<keyword evidence="6 10" id="KW-0653">Protein transport</keyword>
<dbReference type="PROSITE" id="PS50156">
    <property type="entry name" value="SSD"/>
    <property type="match status" value="1"/>
</dbReference>
<feature type="transmembrane region" description="Helical" evidence="10">
    <location>
        <begin position="156"/>
        <end position="177"/>
    </location>
</feature>
<evidence type="ECO:0000256" key="5">
    <source>
        <dbReference type="ARBA" id="ARBA00022692"/>
    </source>
</evidence>
<feature type="transmembrane region" description="Helical" evidence="10">
    <location>
        <begin position="240"/>
        <end position="258"/>
    </location>
</feature>
<evidence type="ECO:0000313" key="13">
    <source>
        <dbReference type="Proteomes" id="UP000228596"/>
    </source>
</evidence>
<dbReference type="SUPFAM" id="SSF82866">
    <property type="entry name" value="Multidrug efflux transporter AcrB transmembrane domain"/>
    <property type="match status" value="1"/>
</dbReference>
<comment type="similarity">
    <text evidence="10">Belongs to the SecD/SecF family. SecF subfamily.</text>
</comment>
<protein>
    <recommendedName>
        <fullName evidence="10">Protein-export membrane protein SecF</fullName>
    </recommendedName>
</protein>
<dbReference type="InterPro" id="IPR022813">
    <property type="entry name" value="SecD/SecF_arch_bac"/>
</dbReference>
<dbReference type="PANTHER" id="PTHR30081">
    <property type="entry name" value="PROTEIN-EXPORT MEMBRANE PROTEIN SEC"/>
    <property type="match status" value="1"/>
</dbReference>
<accession>A0A2M6WWP8</accession>
<evidence type="ECO:0000256" key="8">
    <source>
        <dbReference type="ARBA" id="ARBA00023010"/>
    </source>
</evidence>
<evidence type="ECO:0000256" key="4">
    <source>
        <dbReference type="ARBA" id="ARBA00022519"/>
    </source>
</evidence>
<dbReference type="InterPro" id="IPR022646">
    <property type="entry name" value="SecD/SecF_CS"/>
</dbReference>
<comment type="caution">
    <text evidence="12">The sequence shown here is derived from an EMBL/GenBank/DDBJ whole genome shotgun (WGS) entry which is preliminary data.</text>
</comment>
<dbReference type="GO" id="GO:0015450">
    <property type="term" value="F:protein-transporting ATPase activity"/>
    <property type="evidence" value="ECO:0007669"/>
    <property type="project" value="InterPro"/>
</dbReference>
<evidence type="ECO:0000256" key="10">
    <source>
        <dbReference type="HAMAP-Rule" id="MF_01464"/>
    </source>
</evidence>
<evidence type="ECO:0000256" key="3">
    <source>
        <dbReference type="ARBA" id="ARBA00022475"/>
    </source>
</evidence>
<evidence type="ECO:0000256" key="1">
    <source>
        <dbReference type="ARBA" id="ARBA00004651"/>
    </source>
</evidence>
<feature type="transmembrane region" description="Helical" evidence="10">
    <location>
        <begin position="264"/>
        <end position="288"/>
    </location>
</feature>
<feature type="transmembrane region" description="Helical" evidence="10">
    <location>
        <begin position="12"/>
        <end position="33"/>
    </location>
</feature>
<dbReference type="InterPro" id="IPR005665">
    <property type="entry name" value="SecF_bac"/>
</dbReference>
<evidence type="ECO:0000256" key="2">
    <source>
        <dbReference type="ARBA" id="ARBA00022448"/>
    </source>
</evidence>
<comment type="function">
    <text evidence="10">Part of the Sec protein translocase complex. Interacts with the SecYEG preprotein conducting channel. SecDF uses the proton motive force (PMF) to complete protein translocation after the ATP-dependent function of SecA.</text>
</comment>
<dbReference type="Gene3D" id="1.20.1640.10">
    <property type="entry name" value="Multidrug efflux transporter AcrB transmembrane domain"/>
    <property type="match status" value="1"/>
</dbReference>
<dbReference type="GO" id="GO:0043952">
    <property type="term" value="P:protein transport by the Sec complex"/>
    <property type="evidence" value="ECO:0007669"/>
    <property type="project" value="UniProtKB-UniRule"/>
</dbReference>
<dbReference type="PANTHER" id="PTHR30081:SF8">
    <property type="entry name" value="PROTEIN TRANSLOCASE SUBUNIT SECF"/>
    <property type="match status" value="1"/>
</dbReference>
<comment type="subcellular location">
    <subcellularLocation>
        <location evidence="1 10">Cell membrane</location>
        <topology evidence="1 10">Multi-pass membrane protein</topology>
    </subcellularLocation>
</comment>
<feature type="domain" description="SSD" evidence="11">
    <location>
        <begin position="125"/>
        <end position="289"/>
    </location>
</feature>
<proteinExistence type="inferred from homology"/>
<dbReference type="HAMAP" id="MF_01464_B">
    <property type="entry name" value="SecF_B"/>
    <property type="match status" value="1"/>
</dbReference>
<dbReference type="Proteomes" id="UP000228596">
    <property type="component" value="Unassembled WGS sequence"/>
</dbReference>
<feature type="transmembrane region" description="Helical" evidence="10">
    <location>
        <begin position="189"/>
        <end position="209"/>
    </location>
</feature>
<evidence type="ECO:0000256" key="7">
    <source>
        <dbReference type="ARBA" id="ARBA00022989"/>
    </source>
</evidence>
<dbReference type="NCBIfam" id="TIGR00966">
    <property type="entry name" value="transloc_SecF"/>
    <property type="match status" value="1"/>
</dbReference>
<evidence type="ECO:0000313" key="12">
    <source>
        <dbReference type="EMBL" id="PIT97228.1"/>
    </source>
</evidence>
<evidence type="ECO:0000256" key="6">
    <source>
        <dbReference type="ARBA" id="ARBA00022927"/>
    </source>
</evidence>
<comment type="subunit">
    <text evidence="10">Forms a complex with SecD. Part of the essential Sec protein translocation apparatus which comprises SecA, SecYEG and auxiliary proteins SecDF. Other proteins may also be involved.</text>
</comment>
<evidence type="ECO:0000256" key="9">
    <source>
        <dbReference type="ARBA" id="ARBA00023136"/>
    </source>
</evidence>